<dbReference type="OrthoDB" id="2559672at2"/>
<reference evidence="5 6" key="1">
    <citation type="submission" date="2018-04" db="EMBL/GenBank/DDBJ databases">
        <authorList>
            <person name="Li J."/>
        </authorList>
    </citation>
    <scope>NUCLEOTIDE SEQUENCE [LARGE SCALE GENOMIC DNA]</scope>
    <source>
        <strain evidence="6">30A</strain>
    </source>
</reference>
<keyword evidence="2" id="KW-0238">DNA-binding</keyword>
<feature type="domain" description="HTH araC/xylS-type" evidence="4">
    <location>
        <begin position="149"/>
        <end position="221"/>
    </location>
</feature>
<keyword evidence="1" id="KW-0805">Transcription regulation</keyword>
<keyword evidence="6" id="KW-1185">Reference proteome</keyword>
<evidence type="ECO:0000313" key="5">
    <source>
        <dbReference type="EMBL" id="AWB95860.1"/>
    </source>
</evidence>
<keyword evidence="3" id="KW-0804">Transcription</keyword>
<sequence>MSFLYEEKASRSEFVDVVWQTIDVNDGVYLAAADACWDMIFSRLADGRRTLLSGPSSRPTSVPYHSGSRNVGVRFVQGSYFTHVPACEMCDRTIALPMPRPTAFELAGAEWPFPDYAGIDDLVDTFVEHGLLARDRIVEATLHGARPPLSTRSVQRHFTKATGFTPQHVRRISRAREAVTRLQSGAAIAEVAYALGYADQSHLTRDVKRLTGYTPAQSQTRDEPV</sequence>
<dbReference type="Proteomes" id="UP000244729">
    <property type="component" value="Chromosome"/>
</dbReference>
<dbReference type="KEGG" id="agm:DCE93_09480"/>
<dbReference type="InterPro" id="IPR018062">
    <property type="entry name" value="HTH_AraC-typ_CS"/>
</dbReference>
<dbReference type="EMBL" id="CP028913">
    <property type="protein sequence ID" value="AWB95860.1"/>
    <property type="molecule type" value="Genomic_DNA"/>
</dbReference>
<protein>
    <recommendedName>
        <fullName evidence="4">HTH araC/xylS-type domain-containing protein</fullName>
    </recommendedName>
</protein>
<proteinExistence type="predicted"/>
<evidence type="ECO:0000256" key="3">
    <source>
        <dbReference type="ARBA" id="ARBA00023163"/>
    </source>
</evidence>
<dbReference type="InterPro" id="IPR050204">
    <property type="entry name" value="AraC_XylS_family_regulators"/>
</dbReference>
<dbReference type="SMART" id="SM00342">
    <property type="entry name" value="HTH_ARAC"/>
    <property type="match status" value="1"/>
</dbReference>
<dbReference type="PANTHER" id="PTHR46796">
    <property type="entry name" value="HTH-TYPE TRANSCRIPTIONAL ACTIVATOR RHAS-RELATED"/>
    <property type="match status" value="1"/>
</dbReference>
<dbReference type="GO" id="GO:0043565">
    <property type="term" value="F:sequence-specific DNA binding"/>
    <property type="evidence" value="ECO:0007669"/>
    <property type="project" value="InterPro"/>
</dbReference>
<evidence type="ECO:0000256" key="1">
    <source>
        <dbReference type="ARBA" id="ARBA00023015"/>
    </source>
</evidence>
<dbReference type="RefSeq" id="WP_108595667.1">
    <property type="nucleotide sequence ID" value="NZ_CP028913.1"/>
</dbReference>
<dbReference type="SUPFAM" id="SSF46689">
    <property type="entry name" value="Homeodomain-like"/>
    <property type="match status" value="1"/>
</dbReference>
<evidence type="ECO:0000259" key="4">
    <source>
        <dbReference type="PROSITE" id="PS01124"/>
    </source>
</evidence>
<dbReference type="PROSITE" id="PS01124">
    <property type="entry name" value="HTH_ARAC_FAMILY_2"/>
    <property type="match status" value="1"/>
</dbReference>
<name>A0A2S0WX57_9MICO</name>
<evidence type="ECO:0000313" key="6">
    <source>
        <dbReference type="Proteomes" id="UP000244729"/>
    </source>
</evidence>
<dbReference type="AlphaFoldDB" id="A0A2S0WX57"/>
<organism evidence="5 6">
    <name type="scientific">Agromyces badenianii</name>
    <dbReference type="NCBI Taxonomy" id="2080742"/>
    <lineage>
        <taxon>Bacteria</taxon>
        <taxon>Bacillati</taxon>
        <taxon>Actinomycetota</taxon>
        <taxon>Actinomycetes</taxon>
        <taxon>Micrococcales</taxon>
        <taxon>Microbacteriaceae</taxon>
        <taxon>Agromyces</taxon>
    </lineage>
</organism>
<evidence type="ECO:0000256" key="2">
    <source>
        <dbReference type="ARBA" id="ARBA00023125"/>
    </source>
</evidence>
<accession>A0A2S0WX57</accession>
<dbReference type="Pfam" id="PF12833">
    <property type="entry name" value="HTH_18"/>
    <property type="match status" value="1"/>
</dbReference>
<dbReference type="Gene3D" id="1.10.10.60">
    <property type="entry name" value="Homeodomain-like"/>
    <property type="match status" value="1"/>
</dbReference>
<gene>
    <name evidence="5" type="ORF">DCE93_09480</name>
</gene>
<dbReference type="InterPro" id="IPR009057">
    <property type="entry name" value="Homeodomain-like_sf"/>
</dbReference>
<dbReference type="InterPro" id="IPR018060">
    <property type="entry name" value="HTH_AraC"/>
</dbReference>
<dbReference type="GO" id="GO:0003700">
    <property type="term" value="F:DNA-binding transcription factor activity"/>
    <property type="evidence" value="ECO:0007669"/>
    <property type="project" value="InterPro"/>
</dbReference>
<dbReference type="PROSITE" id="PS00041">
    <property type="entry name" value="HTH_ARAC_FAMILY_1"/>
    <property type="match status" value="1"/>
</dbReference>